<keyword evidence="2 3" id="KW-0812">Transmembrane</keyword>
<dbReference type="VEuPathDB" id="TriTrypDB:LDHU3_32.4040"/>
<evidence type="ECO:0000256" key="1">
    <source>
        <dbReference type="ARBA" id="ARBA00022737"/>
    </source>
</evidence>
<reference evidence="6" key="5">
    <citation type="submission" date="2020-06" db="EMBL/GenBank/DDBJ databases">
        <authorList>
            <person name="Camacho E."/>
            <person name="Gonzalez-de la Fuente S."/>
            <person name="Rastrojo A."/>
            <person name="Peiro-Pastor R."/>
            <person name="Solana JC."/>
            <person name="Tabera L."/>
            <person name="Gamarro F."/>
            <person name="Carrasco-Ramiro F."/>
            <person name="Requena JM."/>
            <person name="Aguado B."/>
        </authorList>
    </citation>
    <scope>NUCLEOTIDE SEQUENCE</scope>
</reference>
<evidence type="ECO:0000313" key="5">
    <source>
        <dbReference type="EMBL" id="AYU81868.1"/>
    </source>
</evidence>
<dbReference type="PANTHER" id="PTHR12064:SF97">
    <property type="entry name" value="METAL TRANSPORTER CNNM-5"/>
    <property type="match status" value="1"/>
</dbReference>
<evidence type="ECO:0000256" key="3">
    <source>
        <dbReference type="SAM" id="Phobius"/>
    </source>
</evidence>
<proteinExistence type="predicted"/>
<dbReference type="Proteomes" id="UP000318821">
    <property type="component" value="Unassembled WGS sequence"/>
</dbReference>
<gene>
    <name evidence="8" type="ORF">CGC20_34885</name>
    <name evidence="7" type="ORF">CGC21_21115</name>
    <name evidence="5" type="ORF">LdCL_320037700</name>
    <name evidence="6" type="ORF">LDHU3_32.4040</name>
</gene>
<evidence type="ECO:0000313" key="9">
    <source>
        <dbReference type="Proteomes" id="UP000274082"/>
    </source>
</evidence>
<reference evidence="10" key="2">
    <citation type="submission" date="2019-02" db="EMBL/GenBank/DDBJ databases">
        <title>FDA dAtabase for Regulatory Grade micrObial Sequences (FDA-ARGOS): Supporting development and validation of Infectious Disease Dx tests.</title>
        <authorList>
            <person name="Duncan R."/>
            <person name="Fisher C."/>
            <person name="Tallon L."/>
            <person name="Sadzewicz L."/>
            <person name="Sengamalay N."/>
            <person name="Ott S."/>
            <person name="Godinez A."/>
            <person name="Nagaraj S."/>
            <person name="Vavikolanu K."/>
            <person name="Nadendla S."/>
            <person name="Aluvathingal J."/>
            <person name="Sichtig H."/>
        </authorList>
    </citation>
    <scope>NUCLEOTIDE SEQUENCE [LARGE SCALE GENOMIC DNA]</scope>
    <source>
        <strain evidence="10">FDAARGOS_361</strain>
    </source>
</reference>
<accession>A0A3Q8IJJ3</accession>
<organism evidence="5 9">
    <name type="scientific">Leishmania donovani</name>
    <dbReference type="NCBI Taxonomy" id="5661"/>
    <lineage>
        <taxon>Eukaryota</taxon>
        <taxon>Discoba</taxon>
        <taxon>Euglenozoa</taxon>
        <taxon>Kinetoplastea</taxon>
        <taxon>Metakinetoplastina</taxon>
        <taxon>Trypanosomatida</taxon>
        <taxon>Trypanosomatidae</taxon>
        <taxon>Leishmaniinae</taxon>
        <taxon>Leishmania</taxon>
    </lineage>
</organism>
<dbReference type="GO" id="GO:0005737">
    <property type="term" value="C:cytoplasm"/>
    <property type="evidence" value="ECO:0007669"/>
    <property type="project" value="TreeGrafter"/>
</dbReference>
<dbReference type="EMBL" id="CP029531">
    <property type="protein sequence ID" value="AYU81868.1"/>
    <property type="molecule type" value="Genomic_DNA"/>
</dbReference>
<evidence type="ECO:0000313" key="8">
    <source>
        <dbReference type="EMBL" id="TPP47322.1"/>
    </source>
</evidence>
<dbReference type="OrthoDB" id="5353557at2759"/>
<dbReference type="PANTHER" id="PTHR12064">
    <property type="entry name" value="METAL TRANSPORTER CNNM"/>
    <property type="match status" value="1"/>
</dbReference>
<feature type="domain" description="CNNM transmembrane" evidence="4">
    <location>
        <begin position="1"/>
        <end position="150"/>
    </location>
</feature>
<reference evidence="5 9" key="1">
    <citation type="journal article" date="2018" name="Sci. Rep.">
        <title>A complete Leishmania donovani reference genome identifies novel genetic variations associated with virulence.</title>
        <authorList>
            <person name="Lypaczewski P."/>
            <person name="Hoshizaki J."/>
            <person name="Zhang W.-W."/>
            <person name="McCall L.-I."/>
            <person name="Torcivia-Rodriguez J."/>
            <person name="Simonyan V."/>
            <person name="Kaur A."/>
            <person name="Dewar K."/>
            <person name="Matlashewski G."/>
        </authorList>
    </citation>
    <scope>NUCLEOTIDE SEQUENCE [LARGE SCALE GENOMIC DNA]</scope>
    <source>
        <strain evidence="5 9">LdCL</strain>
    </source>
</reference>
<dbReference type="VEuPathDB" id="TriTrypDB:LdBPK_323190.1"/>
<dbReference type="InterPro" id="IPR045095">
    <property type="entry name" value="ACDP"/>
</dbReference>
<evidence type="ECO:0000259" key="4">
    <source>
        <dbReference type="PROSITE" id="PS51846"/>
    </source>
</evidence>
<feature type="transmembrane region" description="Helical" evidence="3">
    <location>
        <begin position="69"/>
        <end position="92"/>
    </location>
</feature>
<reference evidence="11" key="4">
    <citation type="submission" date="2019-02" db="EMBL/GenBank/DDBJ databases">
        <title>FDA dAtabase for Regulatory Grade micrObial Sequences (FDA-ARGOS): Supporting development and validation of Infectious Disease Dx tests.</title>
        <authorList>
            <person name="Duncan R."/>
            <person name="Fisher C."/>
            <person name="Tallon L."/>
            <person name="Sadzewicz L."/>
            <person name="Sengamalay N."/>
            <person name="Ott S."/>
            <person name="Godinez A."/>
            <person name="Nagaraj S."/>
            <person name="Vavikolanu K."/>
            <person name="Vyas G."/>
            <person name="Nadendla S."/>
            <person name="Aluvathingal J."/>
            <person name="Sichtig H."/>
        </authorList>
    </citation>
    <scope>NUCLEOTIDE SEQUENCE [LARGE SCALE GENOMIC DNA]</scope>
    <source>
        <strain evidence="11">FDAARGOS_360</strain>
    </source>
</reference>
<dbReference type="GO" id="GO:0030026">
    <property type="term" value="P:intracellular manganese ion homeostasis"/>
    <property type="evidence" value="ECO:0007669"/>
    <property type="project" value="TreeGrafter"/>
</dbReference>
<keyword evidence="2 3" id="KW-1133">Transmembrane helix</keyword>
<protein>
    <recommendedName>
        <fullName evidence="4">CNNM transmembrane domain-containing protein</fullName>
    </recommendedName>
</protein>
<keyword evidence="1" id="KW-0677">Repeat</keyword>
<dbReference type="GO" id="GO:0010960">
    <property type="term" value="P:magnesium ion homeostasis"/>
    <property type="evidence" value="ECO:0007669"/>
    <property type="project" value="InterPro"/>
</dbReference>
<dbReference type="GO" id="GO:0016020">
    <property type="term" value="C:membrane"/>
    <property type="evidence" value="ECO:0007669"/>
    <property type="project" value="UniProtKB-UniRule"/>
</dbReference>
<keyword evidence="9" id="KW-1185">Reference proteome</keyword>
<dbReference type="Proteomes" id="UP000601710">
    <property type="component" value="Chromosome 32"/>
</dbReference>
<dbReference type="Proteomes" id="UP000274082">
    <property type="component" value="Chromosome 32"/>
</dbReference>
<dbReference type="EMBL" id="RHLC01000009">
    <property type="protein sequence ID" value="TPP43824.1"/>
    <property type="molecule type" value="Genomic_DNA"/>
</dbReference>
<reference evidence="7" key="3">
    <citation type="submission" date="2019-02" db="EMBL/GenBank/DDBJ databases">
        <title>FDA dAtabase for Regulatory Grade micrObial Sequences (FDA-ARGOS): Supporting development and validation of Infectious Disease Dx tests.</title>
        <authorList>
            <person name="Duncan R."/>
            <person name="Fisher C."/>
            <person name="Tallon L.J."/>
            <person name="Sadzewicz L."/>
            <person name="Sengamalay N."/>
            <person name="Ott S."/>
            <person name="Godinez A."/>
            <person name="Nagaraj S."/>
            <person name="Nadendla S."/>
            <person name="Sichtig H."/>
        </authorList>
    </citation>
    <scope>NUCLEOTIDE SEQUENCE</scope>
    <source>
        <strain evidence="8">FDAARGOS_360</strain>
        <strain evidence="7">FDAARGOS_361</strain>
    </source>
</reference>
<dbReference type="AlphaFoldDB" id="A0A3Q8IJJ3"/>
<dbReference type="EMBL" id="RHLD01000003">
    <property type="protein sequence ID" value="TPP47322.1"/>
    <property type="molecule type" value="Genomic_DNA"/>
</dbReference>
<dbReference type="EMBL" id="LR812652">
    <property type="protein sequence ID" value="CAC5433076.1"/>
    <property type="molecule type" value="Genomic_DNA"/>
</dbReference>
<feature type="transmembrane region" description="Helical" evidence="3">
    <location>
        <begin position="98"/>
        <end position="118"/>
    </location>
</feature>
<dbReference type="Pfam" id="PF01595">
    <property type="entry name" value="CNNM"/>
    <property type="match status" value="1"/>
</dbReference>
<dbReference type="InterPro" id="IPR002550">
    <property type="entry name" value="CNNM"/>
</dbReference>
<name>A0A3Q8IJJ3_LEIDO</name>
<keyword evidence="2 3" id="KW-0472">Membrane</keyword>
<sequence length="150" mass="16709">MAGLALCLFSLDATRLSGISHTGDPAEAERSRRLLSILEKLHWLLIALLTWNDFALEMLPLILRTLLPLVMIVTSVAVTLLFCEILSRAFFIQNAFEVSAFLSPFIRVLMCITAPVAWPISQLLGGVVGDKDAVFFQLRELRDVIRIQAV</sequence>
<evidence type="ECO:0000313" key="6">
    <source>
        <dbReference type="EMBL" id="CAC5433076.1"/>
    </source>
</evidence>
<evidence type="ECO:0000313" key="11">
    <source>
        <dbReference type="Proteomes" id="UP000318821"/>
    </source>
</evidence>
<dbReference type="VEuPathDB" id="TriTrypDB:LdCL_320037700"/>
<dbReference type="PROSITE" id="PS51846">
    <property type="entry name" value="CNNM"/>
    <property type="match status" value="1"/>
</dbReference>
<evidence type="ECO:0000313" key="7">
    <source>
        <dbReference type="EMBL" id="TPP43824.1"/>
    </source>
</evidence>
<evidence type="ECO:0000256" key="2">
    <source>
        <dbReference type="PROSITE-ProRule" id="PRU01193"/>
    </source>
</evidence>
<dbReference type="Proteomes" id="UP000318447">
    <property type="component" value="Unassembled WGS sequence"/>
</dbReference>
<evidence type="ECO:0000313" key="10">
    <source>
        <dbReference type="Proteomes" id="UP000318447"/>
    </source>
</evidence>